<gene>
    <name evidence="2" type="primary">tsaB</name>
    <name evidence="2" type="ORF">EII34_03415</name>
</gene>
<organism evidence="2 3">
    <name type="scientific">Arachnia propionica</name>
    <dbReference type="NCBI Taxonomy" id="1750"/>
    <lineage>
        <taxon>Bacteria</taxon>
        <taxon>Bacillati</taxon>
        <taxon>Actinomycetota</taxon>
        <taxon>Actinomycetes</taxon>
        <taxon>Propionibacteriales</taxon>
        <taxon>Propionibacteriaceae</taxon>
        <taxon>Arachnia</taxon>
    </lineage>
</organism>
<keyword evidence="2" id="KW-0808">Transferase</keyword>
<dbReference type="Proteomes" id="UP000280819">
    <property type="component" value="Unassembled WGS sequence"/>
</dbReference>
<reference evidence="2 3" key="1">
    <citation type="submission" date="2018-11" db="EMBL/GenBank/DDBJ databases">
        <title>Genomes From Bacteria Associated with the Canine Oral Cavity: a Test Case for Automated Genome-Based Taxonomic Assignment.</title>
        <authorList>
            <person name="Coil D.A."/>
            <person name="Jospin G."/>
            <person name="Darling A.E."/>
            <person name="Wallis C."/>
            <person name="Davis I.J."/>
            <person name="Harris S."/>
            <person name="Eisen J.A."/>
            <person name="Holcombe L.J."/>
            <person name="O'Flynn C."/>
        </authorList>
    </citation>
    <scope>NUCLEOTIDE SEQUENCE [LARGE SCALE GENOMIC DNA]</scope>
    <source>
        <strain evidence="2 3">OH887_COT-365</strain>
    </source>
</reference>
<protein>
    <submittedName>
        <fullName evidence="2">tRNA (Adenosine(37)-N6)-threonylcarbamoyltransferase complex dimerization subunit type 1 TsaB</fullName>
    </submittedName>
</protein>
<dbReference type="GO" id="GO:0002949">
    <property type="term" value="P:tRNA threonylcarbamoyladenosine modification"/>
    <property type="evidence" value="ECO:0007669"/>
    <property type="project" value="InterPro"/>
</dbReference>
<dbReference type="GO" id="GO:0005829">
    <property type="term" value="C:cytosol"/>
    <property type="evidence" value="ECO:0007669"/>
    <property type="project" value="TreeGrafter"/>
</dbReference>
<dbReference type="InterPro" id="IPR000905">
    <property type="entry name" value="Gcp-like_dom"/>
</dbReference>
<dbReference type="RefSeq" id="WP_124843018.1">
    <property type="nucleotide sequence ID" value="NZ_JAUNKP010000002.1"/>
</dbReference>
<proteinExistence type="predicted"/>
<evidence type="ECO:0000313" key="3">
    <source>
        <dbReference type="Proteomes" id="UP000280819"/>
    </source>
</evidence>
<sequence>MMTYTLGIDTSHHVAVGLAEDGAPLATRVVADTRAHGETLVPLIQQLCAEAGVRLQEIDAYAVGMGPGPFTGLRVGIVAARSLASVSARPVHGVCSLDVIAAQWVDAPGEFVVASDARRKELYWAHYVEGRRQGEPRVGAPGGLPDLPLAGPVPGEYGLRVVGPEGIDAAVLAASWERLPAVDGEPFYLRPADAAVPTTRKSALPRLRVPR</sequence>
<dbReference type="NCBIfam" id="TIGR03725">
    <property type="entry name" value="T6A_YeaZ"/>
    <property type="match status" value="1"/>
</dbReference>
<evidence type="ECO:0000313" key="2">
    <source>
        <dbReference type="EMBL" id="RRD06731.1"/>
    </source>
</evidence>
<evidence type="ECO:0000259" key="1">
    <source>
        <dbReference type="Pfam" id="PF00814"/>
    </source>
</evidence>
<dbReference type="InterPro" id="IPR022496">
    <property type="entry name" value="T6A_TsaB"/>
</dbReference>
<dbReference type="PANTHER" id="PTHR11735">
    <property type="entry name" value="TRNA N6-ADENOSINE THREONYLCARBAMOYLTRANSFERASE"/>
    <property type="match status" value="1"/>
</dbReference>
<accession>A0A3P1TBC3</accession>
<name>A0A3P1TBC3_9ACTN</name>
<dbReference type="InterPro" id="IPR043129">
    <property type="entry name" value="ATPase_NBD"/>
</dbReference>
<dbReference type="Gene3D" id="3.30.420.40">
    <property type="match status" value="2"/>
</dbReference>
<dbReference type="SUPFAM" id="SSF53067">
    <property type="entry name" value="Actin-like ATPase domain"/>
    <property type="match status" value="1"/>
</dbReference>
<dbReference type="CDD" id="cd24032">
    <property type="entry name" value="ASKHA_NBD_TsaB"/>
    <property type="match status" value="1"/>
</dbReference>
<feature type="domain" description="Gcp-like" evidence="1">
    <location>
        <begin position="34"/>
        <end position="130"/>
    </location>
</feature>
<dbReference type="PANTHER" id="PTHR11735:SF11">
    <property type="entry name" value="TRNA THREONYLCARBAMOYLADENOSINE BIOSYNTHESIS PROTEIN TSAB"/>
    <property type="match status" value="1"/>
</dbReference>
<dbReference type="Pfam" id="PF00814">
    <property type="entry name" value="TsaD"/>
    <property type="match status" value="1"/>
</dbReference>
<dbReference type="AlphaFoldDB" id="A0A3P1TBC3"/>
<dbReference type="OrthoDB" id="9809995at2"/>
<comment type="caution">
    <text evidence="2">The sequence shown here is derived from an EMBL/GenBank/DDBJ whole genome shotgun (WGS) entry which is preliminary data.</text>
</comment>
<dbReference type="GO" id="GO:0016740">
    <property type="term" value="F:transferase activity"/>
    <property type="evidence" value="ECO:0007669"/>
    <property type="project" value="UniProtKB-KW"/>
</dbReference>
<dbReference type="EMBL" id="RQZG01000002">
    <property type="protein sequence ID" value="RRD06731.1"/>
    <property type="molecule type" value="Genomic_DNA"/>
</dbReference>